<dbReference type="Gene3D" id="3.30.40.10">
    <property type="entry name" value="Zinc/RING finger domain, C3HC4 (zinc finger)"/>
    <property type="match status" value="1"/>
</dbReference>
<evidence type="ECO:0000256" key="2">
    <source>
        <dbReference type="ARBA" id="ARBA00022771"/>
    </source>
</evidence>
<keyword evidence="8" id="KW-1185">Reference proteome</keyword>
<evidence type="ECO:0000256" key="5">
    <source>
        <dbReference type="SAM" id="MobiDB-lite"/>
    </source>
</evidence>
<dbReference type="Pfam" id="PF13639">
    <property type="entry name" value="zf-RING_2"/>
    <property type="match status" value="1"/>
</dbReference>
<accession>A0AAN8MAY3</accession>
<dbReference type="SMART" id="SM00184">
    <property type="entry name" value="RING"/>
    <property type="match status" value="1"/>
</dbReference>
<dbReference type="SUPFAM" id="SSF57850">
    <property type="entry name" value="RING/U-box"/>
    <property type="match status" value="1"/>
</dbReference>
<dbReference type="EMBL" id="JAGTTL010000006">
    <property type="protein sequence ID" value="KAK6320815.1"/>
    <property type="molecule type" value="Genomic_DNA"/>
</dbReference>
<protein>
    <recommendedName>
        <fullName evidence="6">RING-type domain-containing protein</fullName>
    </recommendedName>
</protein>
<evidence type="ECO:0000313" key="7">
    <source>
        <dbReference type="EMBL" id="KAK6320815.1"/>
    </source>
</evidence>
<dbReference type="GO" id="GO:0016567">
    <property type="term" value="P:protein ubiquitination"/>
    <property type="evidence" value="ECO:0007669"/>
    <property type="project" value="TreeGrafter"/>
</dbReference>
<evidence type="ECO:0000313" key="8">
    <source>
        <dbReference type="Proteomes" id="UP001356427"/>
    </source>
</evidence>
<dbReference type="Proteomes" id="UP001356427">
    <property type="component" value="Unassembled WGS sequence"/>
</dbReference>
<keyword evidence="2 4" id="KW-0863">Zinc-finger</keyword>
<evidence type="ECO:0000259" key="6">
    <source>
        <dbReference type="PROSITE" id="PS50089"/>
    </source>
</evidence>
<evidence type="ECO:0000256" key="3">
    <source>
        <dbReference type="ARBA" id="ARBA00022833"/>
    </source>
</evidence>
<dbReference type="PANTHER" id="PTHR22791">
    <property type="entry name" value="RING-TYPE DOMAIN-CONTAINING PROTEIN"/>
    <property type="match status" value="1"/>
</dbReference>
<dbReference type="InterPro" id="IPR013083">
    <property type="entry name" value="Znf_RING/FYVE/PHD"/>
</dbReference>
<comment type="caution">
    <text evidence="7">The sequence shown here is derived from an EMBL/GenBank/DDBJ whole genome shotgun (WGS) entry which is preliminary data.</text>
</comment>
<evidence type="ECO:0000256" key="1">
    <source>
        <dbReference type="ARBA" id="ARBA00022723"/>
    </source>
</evidence>
<dbReference type="PROSITE" id="PS50089">
    <property type="entry name" value="ZF_RING_2"/>
    <property type="match status" value="1"/>
</dbReference>
<keyword evidence="1" id="KW-0479">Metal-binding</keyword>
<dbReference type="AlphaFoldDB" id="A0AAN8MAY3"/>
<dbReference type="GO" id="GO:0061630">
    <property type="term" value="F:ubiquitin protein ligase activity"/>
    <property type="evidence" value="ECO:0007669"/>
    <property type="project" value="TreeGrafter"/>
</dbReference>
<reference evidence="7 8" key="1">
    <citation type="submission" date="2021-04" db="EMBL/GenBank/DDBJ databases">
        <authorList>
            <person name="De Guttry C."/>
            <person name="Zahm M."/>
            <person name="Klopp C."/>
            <person name="Cabau C."/>
            <person name="Louis A."/>
            <person name="Berthelot C."/>
            <person name="Parey E."/>
            <person name="Roest Crollius H."/>
            <person name="Montfort J."/>
            <person name="Robinson-Rechavi M."/>
            <person name="Bucao C."/>
            <person name="Bouchez O."/>
            <person name="Gislard M."/>
            <person name="Lluch J."/>
            <person name="Milhes M."/>
            <person name="Lampietro C."/>
            <person name="Lopez Roques C."/>
            <person name="Donnadieu C."/>
            <person name="Braasch I."/>
            <person name="Desvignes T."/>
            <person name="Postlethwait J."/>
            <person name="Bobe J."/>
            <person name="Wedekind C."/>
            <person name="Guiguen Y."/>
        </authorList>
    </citation>
    <scope>NUCLEOTIDE SEQUENCE [LARGE SCALE GENOMIC DNA]</scope>
    <source>
        <strain evidence="7">Cs_M1</strain>
        <tissue evidence="7">Blood</tissue>
    </source>
</reference>
<feature type="domain" description="RING-type" evidence="6">
    <location>
        <begin position="10"/>
        <end position="57"/>
    </location>
</feature>
<dbReference type="PROSITE" id="PS00518">
    <property type="entry name" value="ZF_RING_1"/>
    <property type="match status" value="1"/>
</dbReference>
<dbReference type="InterPro" id="IPR051435">
    <property type="entry name" value="RING_finger_E3_ubiq-ligases"/>
</dbReference>
<feature type="region of interest" description="Disordered" evidence="5">
    <location>
        <begin position="85"/>
        <end position="104"/>
    </location>
</feature>
<name>A0AAN8MAY3_9TELE</name>
<organism evidence="7 8">
    <name type="scientific">Coregonus suidteri</name>
    <dbReference type="NCBI Taxonomy" id="861788"/>
    <lineage>
        <taxon>Eukaryota</taxon>
        <taxon>Metazoa</taxon>
        <taxon>Chordata</taxon>
        <taxon>Craniata</taxon>
        <taxon>Vertebrata</taxon>
        <taxon>Euteleostomi</taxon>
        <taxon>Actinopterygii</taxon>
        <taxon>Neopterygii</taxon>
        <taxon>Teleostei</taxon>
        <taxon>Protacanthopterygii</taxon>
        <taxon>Salmoniformes</taxon>
        <taxon>Salmonidae</taxon>
        <taxon>Coregoninae</taxon>
        <taxon>Coregonus</taxon>
    </lineage>
</organism>
<sequence>MGLMSEDMDCCVCLQPYSRGEKIPRMLHCKHTFCGPCLEAMSRLQRDLRSVCCPLCRFITCCRANLPLAGSLWVNTEIWDQIANRQEEEEEEEAWKGDNRQTQTSTQYECPSLGCSGMWFKLQSFLKRTRHNGL</sequence>
<gene>
    <name evidence="7" type="ORF">J4Q44_G00077910</name>
</gene>
<evidence type="ECO:0000256" key="4">
    <source>
        <dbReference type="PROSITE-ProRule" id="PRU00175"/>
    </source>
</evidence>
<dbReference type="InterPro" id="IPR001841">
    <property type="entry name" value="Znf_RING"/>
</dbReference>
<dbReference type="InterPro" id="IPR017907">
    <property type="entry name" value="Znf_RING_CS"/>
</dbReference>
<dbReference type="PANTHER" id="PTHR22791:SF31">
    <property type="entry name" value="IM:7152348"/>
    <property type="match status" value="1"/>
</dbReference>
<proteinExistence type="predicted"/>
<dbReference type="GO" id="GO:0008270">
    <property type="term" value="F:zinc ion binding"/>
    <property type="evidence" value="ECO:0007669"/>
    <property type="project" value="UniProtKB-KW"/>
</dbReference>
<keyword evidence="3" id="KW-0862">Zinc</keyword>